<accession>A0A3D9L0I8</accession>
<keyword evidence="2" id="KW-1185">Reference proteome</keyword>
<dbReference type="EMBL" id="QREG01000025">
    <property type="protein sequence ID" value="RED93405.1"/>
    <property type="molecule type" value="Genomic_DNA"/>
</dbReference>
<dbReference type="RefSeq" id="WP_115869940.1">
    <property type="nucleotide sequence ID" value="NZ_QREG01000025.1"/>
</dbReference>
<dbReference type="InterPro" id="IPR036513">
    <property type="entry name" value="STAS_dom_sf"/>
</dbReference>
<dbReference type="InterPro" id="IPR038396">
    <property type="entry name" value="SpoIIAA-like_sf"/>
</dbReference>
<dbReference type="Proteomes" id="UP000256779">
    <property type="component" value="Unassembled WGS sequence"/>
</dbReference>
<dbReference type="OrthoDB" id="982359at2"/>
<dbReference type="Gene3D" id="3.40.50.10600">
    <property type="entry name" value="SpoIIaa-like domains"/>
    <property type="match status" value="1"/>
</dbReference>
<dbReference type="AlphaFoldDB" id="A0A3D9L0I8"/>
<dbReference type="SUPFAM" id="SSF52091">
    <property type="entry name" value="SpoIIaa-like"/>
    <property type="match status" value="1"/>
</dbReference>
<proteinExistence type="predicted"/>
<evidence type="ECO:0000313" key="2">
    <source>
        <dbReference type="Proteomes" id="UP000256779"/>
    </source>
</evidence>
<gene>
    <name evidence="1" type="ORF">C7460_12550</name>
</gene>
<protein>
    <submittedName>
        <fullName evidence="1">Uncharacterized protein</fullName>
    </submittedName>
</protein>
<sequence length="127" mass="15126">MLIQLPEISIQKIETRDQPCLRFTFRNKFTEQAAIAGTKVWNEELNKHPECTYQFIWDCTEMTGFEISARREWYKYMAIHKHRISRVTTISGNIMIRSAAKVMLELFGIPCKTEKPLISRRNRIQRF</sequence>
<name>A0A3D9L0I8_MARFU</name>
<evidence type="ECO:0000313" key="1">
    <source>
        <dbReference type="EMBL" id="RED93405.1"/>
    </source>
</evidence>
<reference evidence="1 2" key="1">
    <citation type="submission" date="2018-07" db="EMBL/GenBank/DDBJ databases">
        <title>Genomic Encyclopedia of Type Strains, Phase IV (KMG-IV): sequencing the most valuable type-strain genomes for metagenomic binning, comparative biology and taxonomic classification.</title>
        <authorList>
            <person name="Goeker M."/>
        </authorList>
    </citation>
    <scope>NUCLEOTIDE SEQUENCE [LARGE SCALE GENOMIC DNA]</scope>
    <source>
        <strain evidence="1 2">DSM 4134</strain>
    </source>
</reference>
<comment type="caution">
    <text evidence="1">The sequence shown here is derived from an EMBL/GenBank/DDBJ whole genome shotgun (WGS) entry which is preliminary data.</text>
</comment>
<organism evidence="1 2">
    <name type="scientific">Marinoscillum furvescens DSM 4134</name>
    <dbReference type="NCBI Taxonomy" id="1122208"/>
    <lineage>
        <taxon>Bacteria</taxon>
        <taxon>Pseudomonadati</taxon>
        <taxon>Bacteroidota</taxon>
        <taxon>Cytophagia</taxon>
        <taxon>Cytophagales</taxon>
        <taxon>Reichenbachiellaceae</taxon>
        <taxon>Marinoscillum</taxon>
    </lineage>
</organism>